<dbReference type="InterPro" id="IPR012334">
    <property type="entry name" value="Pectin_lyas_fold"/>
</dbReference>
<organism evidence="1 2">
    <name type="scientific">Acrobeloides nanus</name>
    <dbReference type="NCBI Taxonomy" id="290746"/>
    <lineage>
        <taxon>Eukaryota</taxon>
        <taxon>Metazoa</taxon>
        <taxon>Ecdysozoa</taxon>
        <taxon>Nematoda</taxon>
        <taxon>Chromadorea</taxon>
        <taxon>Rhabditida</taxon>
        <taxon>Tylenchina</taxon>
        <taxon>Cephalobomorpha</taxon>
        <taxon>Cephaloboidea</taxon>
        <taxon>Cephalobidae</taxon>
        <taxon>Acrobeloides</taxon>
    </lineage>
</organism>
<name>A0A914DEL7_9BILA</name>
<dbReference type="Proteomes" id="UP000887540">
    <property type="component" value="Unplaced"/>
</dbReference>
<reference evidence="2" key="1">
    <citation type="submission" date="2022-11" db="UniProtKB">
        <authorList>
            <consortium name="WormBaseParasite"/>
        </authorList>
    </citation>
    <scope>IDENTIFICATION</scope>
</reference>
<dbReference type="AlphaFoldDB" id="A0A914DEL7"/>
<evidence type="ECO:0000313" key="1">
    <source>
        <dbReference type="Proteomes" id="UP000887540"/>
    </source>
</evidence>
<dbReference type="SUPFAM" id="SSF51126">
    <property type="entry name" value="Pectin lyase-like"/>
    <property type="match status" value="1"/>
</dbReference>
<dbReference type="InterPro" id="IPR011050">
    <property type="entry name" value="Pectin_lyase_fold/virulence"/>
</dbReference>
<keyword evidence="1" id="KW-1185">Reference proteome</keyword>
<evidence type="ECO:0000313" key="2">
    <source>
        <dbReference type="WBParaSite" id="ACRNAN_scaffold23271.g14848.t1"/>
    </source>
</evidence>
<dbReference type="WBParaSite" id="ACRNAN_scaffold23271.g14848.t1">
    <property type="protein sequence ID" value="ACRNAN_scaffold23271.g14848.t1"/>
    <property type="gene ID" value="ACRNAN_scaffold23271.g14848"/>
</dbReference>
<dbReference type="Gene3D" id="2.160.20.10">
    <property type="entry name" value="Single-stranded right-handed beta-helix, Pectin lyase-like"/>
    <property type="match status" value="1"/>
</dbReference>
<protein>
    <submittedName>
        <fullName evidence="2">Uncharacterized protein</fullName>
    </submittedName>
</protein>
<sequence length="95" mass="10469">MDSNQTNRVVLLPAGNTYYFFAVSIGNLENLRLKVEGIFKGSDNITEWERTSNGIVQHANLYIQNSSNIEITGAGMIDDLISLKCITAKTSKSTI</sequence>
<accession>A0A914DEL7</accession>
<proteinExistence type="predicted"/>